<dbReference type="AlphaFoldDB" id="A0AAD7MAH2"/>
<sequence length="330" mass="37285">MRLLPAATPLHPALEAAILAPPSALDKPGALYVFDIPADRPNRRTRRALARAQIRMAKIRCSKHPWKRRAQWVSKYRGQRQDWWAYCNVLYAAKISTDPPPLQTPGGMDVTFGMPLLWRLSYRKFGFRACGGRAEIARVVVFLSPVFGLASGRVFVFLYDELGRLQYININNFDIALFERFRQIEQTNLIYCANVHTKKIQTKTSKTRGCSVATEQPETCLKGNTKAPAHSLSATTHATTAPKWKEEKREKECTGRRRCIGPLVLAPRAQVAGKAEPEYTQSRLTKSRGGRRQRAHPISAVSRERSVLTNRTSQMALRWGERGKGTERQG</sequence>
<proteinExistence type="predicted"/>
<feature type="compositionally biased region" description="Basic residues" evidence="1">
    <location>
        <begin position="285"/>
        <end position="295"/>
    </location>
</feature>
<accession>A0AAD7MAH2</accession>
<protein>
    <submittedName>
        <fullName evidence="2">Uncharacterized protein</fullName>
    </submittedName>
</protein>
<feature type="compositionally biased region" description="Low complexity" evidence="1">
    <location>
        <begin position="227"/>
        <end position="241"/>
    </location>
</feature>
<evidence type="ECO:0000256" key="1">
    <source>
        <dbReference type="SAM" id="MobiDB-lite"/>
    </source>
</evidence>
<name>A0AAD7MAH2_MYCRO</name>
<comment type="caution">
    <text evidence="2">The sequence shown here is derived from an EMBL/GenBank/DDBJ whole genome shotgun (WGS) entry which is preliminary data.</text>
</comment>
<reference evidence="2" key="1">
    <citation type="submission" date="2023-03" db="EMBL/GenBank/DDBJ databases">
        <title>Massive genome expansion in bonnet fungi (Mycena s.s.) driven by repeated elements and novel gene families across ecological guilds.</title>
        <authorList>
            <consortium name="Lawrence Berkeley National Laboratory"/>
            <person name="Harder C.B."/>
            <person name="Miyauchi S."/>
            <person name="Viragh M."/>
            <person name="Kuo A."/>
            <person name="Thoen E."/>
            <person name="Andreopoulos B."/>
            <person name="Lu D."/>
            <person name="Skrede I."/>
            <person name="Drula E."/>
            <person name="Henrissat B."/>
            <person name="Morin E."/>
            <person name="Kohler A."/>
            <person name="Barry K."/>
            <person name="LaButti K."/>
            <person name="Morin E."/>
            <person name="Salamov A."/>
            <person name="Lipzen A."/>
            <person name="Mereny Z."/>
            <person name="Hegedus B."/>
            <person name="Baldrian P."/>
            <person name="Stursova M."/>
            <person name="Weitz H."/>
            <person name="Taylor A."/>
            <person name="Grigoriev I.V."/>
            <person name="Nagy L.G."/>
            <person name="Martin F."/>
            <person name="Kauserud H."/>
        </authorList>
    </citation>
    <scope>NUCLEOTIDE SEQUENCE</scope>
    <source>
        <strain evidence="2">CBHHK067</strain>
    </source>
</reference>
<feature type="compositionally biased region" description="Basic and acidic residues" evidence="1">
    <location>
        <begin position="319"/>
        <end position="330"/>
    </location>
</feature>
<feature type="region of interest" description="Disordered" evidence="1">
    <location>
        <begin position="222"/>
        <end position="241"/>
    </location>
</feature>
<evidence type="ECO:0000313" key="2">
    <source>
        <dbReference type="EMBL" id="KAJ7708234.1"/>
    </source>
</evidence>
<feature type="region of interest" description="Disordered" evidence="1">
    <location>
        <begin position="271"/>
        <end position="330"/>
    </location>
</feature>
<gene>
    <name evidence="2" type="ORF">B0H17DRAFT_1174362</name>
</gene>
<dbReference type="EMBL" id="JARKIE010000004">
    <property type="protein sequence ID" value="KAJ7708234.1"/>
    <property type="molecule type" value="Genomic_DNA"/>
</dbReference>
<dbReference type="Proteomes" id="UP001221757">
    <property type="component" value="Unassembled WGS sequence"/>
</dbReference>
<evidence type="ECO:0000313" key="3">
    <source>
        <dbReference type="Proteomes" id="UP001221757"/>
    </source>
</evidence>
<organism evidence="2 3">
    <name type="scientific">Mycena rosella</name>
    <name type="common">Pink bonnet</name>
    <name type="synonym">Agaricus rosellus</name>
    <dbReference type="NCBI Taxonomy" id="1033263"/>
    <lineage>
        <taxon>Eukaryota</taxon>
        <taxon>Fungi</taxon>
        <taxon>Dikarya</taxon>
        <taxon>Basidiomycota</taxon>
        <taxon>Agaricomycotina</taxon>
        <taxon>Agaricomycetes</taxon>
        <taxon>Agaricomycetidae</taxon>
        <taxon>Agaricales</taxon>
        <taxon>Marasmiineae</taxon>
        <taxon>Mycenaceae</taxon>
        <taxon>Mycena</taxon>
    </lineage>
</organism>
<keyword evidence="3" id="KW-1185">Reference proteome</keyword>